<organism evidence="1">
    <name type="scientific">uncultured Caudovirales phage</name>
    <dbReference type="NCBI Taxonomy" id="2100421"/>
    <lineage>
        <taxon>Viruses</taxon>
        <taxon>Duplodnaviria</taxon>
        <taxon>Heunggongvirae</taxon>
        <taxon>Uroviricota</taxon>
        <taxon>Caudoviricetes</taxon>
        <taxon>Peduoviridae</taxon>
        <taxon>Maltschvirus</taxon>
        <taxon>Maltschvirus maltsch</taxon>
    </lineage>
</organism>
<reference evidence="1" key="1">
    <citation type="submission" date="2020-04" db="EMBL/GenBank/DDBJ databases">
        <authorList>
            <person name="Chiriac C."/>
            <person name="Salcher M."/>
            <person name="Ghai R."/>
            <person name="Kavagutti S V."/>
        </authorList>
    </citation>
    <scope>NUCLEOTIDE SEQUENCE</scope>
</reference>
<sequence>MDTKQIKANSSTLLILKYLGMRTRMRKPWVTDLEIASFFPHKFQKRSSKAADVRTALKHLLKAEYVISKEHDSVTYYTITDLGKTIPFVVAHRLANSPTYQFRTKHPELELDLD</sequence>
<accession>A0A6J5M729</accession>
<proteinExistence type="predicted"/>
<name>A0A6J5M729_9CAUD</name>
<evidence type="ECO:0000313" key="1">
    <source>
        <dbReference type="EMBL" id="CAB4142484.1"/>
    </source>
</evidence>
<evidence type="ECO:0000313" key="2">
    <source>
        <dbReference type="EMBL" id="CAB4161967.1"/>
    </source>
</evidence>
<dbReference type="EMBL" id="LR796737">
    <property type="protein sequence ID" value="CAB4161967.1"/>
    <property type="molecule type" value="Genomic_DNA"/>
</dbReference>
<dbReference type="EMBL" id="LR796418">
    <property type="protein sequence ID" value="CAB4142484.1"/>
    <property type="molecule type" value="Genomic_DNA"/>
</dbReference>
<protein>
    <submittedName>
        <fullName evidence="1">Uncharacterized protein</fullName>
    </submittedName>
</protein>
<gene>
    <name evidence="1" type="ORF">UFOVP436_8</name>
    <name evidence="2" type="ORF">UFOVP784_8</name>
</gene>